<sequence length="485" mass="52003">MDSKSPWLSSRMHHGSETDAPVELPPSGPVYRVYKRRFWGLAQLVLLNIVVSWDWLTFSSISTTAAEHFGVSESAINWMSTGYLFAFCVASPVVIFTLNKGGPKPAIITTSSLLLAGNWIRYAGTKARGGIFGVAMFGQILIGLAQPFCLSAPTRYSDLWFSDQGRTSATAVATLANPLGAALGELIDSFWATNPSEVPNMVLYISIIATIAALPSFFIPSHPPTPPSASSASTNSSTPLLPAITQLLGTLEFYLILILFSIYVGFFNSVSSLLNQILEPYSYTETEAGIAGGLLIIVGLIASAIISPLTDRYKQYLPTIRILVPIVAITYIALIFAPPSPAGIAPSYIVCSLLGAASFALLPVVLEYLVEITYPFSPEIGSTICWTGGQLLGAVFILIQDALKAGNTASPPQNMQNALIFSAVVAGVAAPWPLCIGCFGRDVRRRRLDIDRGVDLEEAVEVQVGGEERRDEEGGGKGKFRWSIA</sequence>
<dbReference type="Pfam" id="PF07690">
    <property type="entry name" value="MFS_1"/>
    <property type="match status" value="1"/>
</dbReference>
<keyword evidence="7" id="KW-0675">Receptor</keyword>
<feature type="transmembrane region" description="Helical" evidence="6">
    <location>
        <begin position="345"/>
        <end position="368"/>
    </location>
</feature>
<proteinExistence type="predicted"/>
<keyword evidence="8" id="KW-1185">Reference proteome</keyword>
<dbReference type="InterPro" id="IPR011701">
    <property type="entry name" value="MFS"/>
</dbReference>
<dbReference type="STRING" id="1448318.A0A319EAN2"/>
<dbReference type="Gene3D" id="1.20.1250.20">
    <property type="entry name" value="MFS general substrate transporter like domains"/>
    <property type="match status" value="2"/>
</dbReference>
<feature type="transmembrane region" description="Helical" evidence="6">
    <location>
        <begin position="288"/>
        <end position="310"/>
    </location>
</feature>
<dbReference type="PANTHER" id="PTHR10924:SF6">
    <property type="entry name" value="SOLUTE CARRIER FAMILY 49 MEMBER A3"/>
    <property type="match status" value="1"/>
</dbReference>
<name>A0A319EAN2_ASPSB</name>
<dbReference type="SUPFAM" id="SSF103473">
    <property type="entry name" value="MFS general substrate transporter"/>
    <property type="match status" value="1"/>
</dbReference>
<keyword evidence="4 6" id="KW-0472">Membrane</keyword>
<keyword evidence="2 6" id="KW-0812">Transmembrane</keyword>
<feature type="transmembrane region" description="Helical" evidence="6">
    <location>
        <begin position="76"/>
        <end position="98"/>
    </location>
</feature>
<protein>
    <submittedName>
        <fullName evidence="7">Cell surface receptor/MFS transporter</fullName>
    </submittedName>
</protein>
<evidence type="ECO:0000256" key="2">
    <source>
        <dbReference type="ARBA" id="ARBA00022692"/>
    </source>
</evidence>
<feature type="transmembrane region" description="Helical" evidence="6">
    <location>
        <begin position="419"/>
        <end position="439"/>
    </location>
</feature>
<feature type="compositionally biased region" description="Basic and acidic residues" evidence="5">
    <location>
        <begin position="466"/>
        <end position="476"/>
    </location>
</feature>
<dbReference type="PANTHER" id="PTHR10924">
    <property type="entry name" value="MAJOR FACILITATOR SUPERFAMILY PROTEIN-RELATED"/>
    <property type="match status" value="1"/>
</dbReference>
<feature type="transmembrane region" description="Helical" evidence="6">
    <location>
        <begin position="38"/>
        <end position="56"/>
    </location>
</feature>
<comment type="subcellular location">
    <subcellularLocation>
        <location evidence="1">Membrane</location>
        <topology evidence="1">Multi-pass membrane protein</topology>
    </subcellularLocation>
</comment>
<reference evidence="7 8" key="1">
    <citation type="submission" date="2018-02" db="EMBL/GenBank/DDBJ databases">
        <title>The genomes of Aspergillus section Nigri reveals drivers in fungal speciation.</title>
        <authorList>
            <consortium name="DOE Joint Genome Institute"/>
            <person name="Vesth T.C."/>
            <person name="Nybo J."/>
            <person name="Theobald S."/>
            <person name="Brandl J."/>
            <person name="Frisvad J.C."/>
            <person name="Nielsen K.F."/>
            <person name="Lyhne E.K."/>
            <person name="Kogle M.E."/>
            <person name="Kuo A."/>
            <person name="Riley R."/>
            <person name="Clum A."/>
            <person name="Nolan M."/>
            <person name="Lipzen A."/>
            <person name="Salamov A."/>
            <person name="Henrissat B."/>
            <person name="Wiebenga A."/>
            <person name="De vries R.P."/>
            <person name="Grigoriev I.V."/>
            <person name="Mortensen U.H."/>
            <person name="Andersen M.R."/>
            <person name="Baker S.E."/>
        </authorList>
    </citation>
    <scope>NUCLEOTIDE SEQUENCE [LARGE SCALE GENOMIC DNA]</scope>
    <source>
        <strain evidence="7 8">CBS 121057</strain>
    </source>
</reference>
<accession>A0A319EAN2</accession>
<feature type="transmembrane region" description="Helical" evidence="6">
    <location>
        <begin position="201"/>
        <end position="219"/>
    </location>
</feature>
<dbReference type="VEuPathDB" id="FungiDB:BO78DRAFT_315451"/>
<feature type="transmembrane region" description="Helical" evidence="6">
    <location>
        <begin position="240"/>
        <end position="268"/>
    </location>
</feature>
<evidence type="ECO:0000256" key="1">
    <source>
        <dbReference type="ARBA" id="ARBA00004141"/>
    </source>
</evidence>
<dbReference type="EMBL" id="KZ826349">
    <property type="protein sequence ID" value="PYI06470.1"/>
    <property type="molecule type" value="Genomic_DNA"/>
</dbReference>
<evidence type="ECO:0000256" key="4">
    <source>
        <dbReference type="ARBA" id="ARBA00023136"/>
    </source>
</evidence>
<evidence type="ECO:0000313" key="8">
    <source>
        <dbReference type="Proteomes" id="UP000248423"/>
    </source>
</evidence>
<evidence type="ECO:0000256" key="6">
    <source>
        <dbReference type="SAM" id="Phobius"/>
    </source>
</evidence>
<dbReference type="Proteomes" id="UP000248423">
    <property type="component" value="Unassembled WGS sequence"/>
</dbReference>
<gene>
    <name evidence="7" type="ORF">BO78DRAFT_315451</name>
</gene>
<evidence type="ECO:0000256" key="3">
    <source>
        <dbReference type="ARBA" id="ARBA00022989"/>
    </source>
</evidence>
<dbReference type="InterPro" id="IPR036259">
    <property type="entry name" value="MFS_trans_sf"/>
</dbReference>
<dbReference type="GO" id="GO:0022857">
    <property type="term" value="F:transmembrane transporter activity"/>
    <property type="evidence" value="ECO:0007669"/>
    <property type="project" value="InterPro"/>
</dbReference>
<dbReference type="GO" id="GO:0016020">
    <property type="term" value="C:membrane"/>
    <property type="evidence" value="ECO:0007669"/>
    <property type="project" value="UniProtKB-SubCell"/>
</dbReference>
<organism evidence="7 8">
    <name type="scientific">Aspergillus sclerotiicarbonarius (strain CBS 121057 / IBT 28362)</name>
    <dbReference type="NCBI Taxonomy" id="1448318"/>
    <lineage>
        <taxon>Eukaryota</taxon>
        <taxon>Fungi</taxon>
        <taxon>Dikarya</taxon>
        <taxon>Ascomycota</taxon>
        <taxon>Pezizomycotina</taxon>
        <taxon>Eurotiomycetes</taxon>
        <taxon>Eurotiomycetidae</taxon>
        <taxon>Eurotiales</taxon>
        <taxon>Aspergillaceae</taxon>
        <taxon>Aspergillus</taxon>
        <taxon>Aspergillus subgen. Circumdati</taxon>
    </lineage>
</organism>
<dbReference type="OrthoDB" id="422206at2759"/>
<feature type="region of interest" description="Disordered" evidence="5">
    <location>
        <begin position="1"/>
        <end position="21"/>
    </location>
</feature>
<evidence type="ECO:0000256" key="5">
    <source>
        <dbReference type="SAM" id="MobiDB-lite"/>
    </source>
</evidence>
<evidence type="ECO:0000313" key="7">
    <source>
        <dbReference type="EMBL" id="PYI06470.1"/>
    </source>
</evidence>
<feature type="transmembrane region" description="Helical" evidence="6">
    <location>
        <begin position="322"/>
        <end position="339"/>
    </location>
</feature>
<dbReference type="AlphaFoldDB" id="A0A319EAN2"/>
<feature type="transmembrane region" description="Helical" evidence="6">
    <location>
        <begin position="131"/>
        <end position="153"/>
    </location>
</feature>
<feature type="region of interest" description="Disordered" evidence="5">
    <location>
        <begin position="465"/>
        <end position="485"/>
    </location>
</feature>
<keyword evidence="3 6" id="KW-1133">Transmembrane helix</keyword>
<dbReference type="InterPro" id="IPR049680">
    <property type="entry name" value="FLVCR1-2_SLC49-like"/>
</dbReference>